<evidence type="ECO:0000256" key="1">
    <source>
        <dbReference type="SAM" id="MobiDB-lite"/>
    </source>
</evidence>
<feature type="non-terminal residue" evidence="2">
    <location>
        <position position="1"/>
    </location>
</feature>
<gene>
    <name evidence="2" type="ORF">FGIG_02334</name>
</gene>
<sequence length="189" mass="21184">LNILSSELAATVCDAIVEDGIDGLDHSNQYLLDKTLPKRLPKIQDVRKPVWVQRLEEESSTDKPPRMYSAAYFLNQVAMARFSSIPITSETNGNEMHRFNGLEDVRPFSKLNKEQKCHQRNFPVDNENNSVRVNSYGTVSSSTLHNANENANLINPKISGNSGSFLSKCKHDTTSENTTRAKTRSIKNS</sequence>
<feature type="region of interest" description="Disordered" evidence="1">
    <location>
        <begin position="165"/>
        <end position="189"/>
    </location>
</feature>
<keyword evidence="3" id="KW-1185">Reference proteome</keyword>
<accession>A0A504YUX2</accession>
<protein>
    <submittedName>
        <fullName evidence="2">Uncharacterized protein</fullName>
    </submittedName>
</protein>
<evidence type="ECO:0000313" key="3">
    <source>
        <dbReference type="Proteomes" id="UP000316759"/>
    </source>
</evidence>
<comment type="caution">
    <text evidence="2">The sequence shown here is derived from an EMBL/GenBank/DDBJ whole genome shotgun (WGS) entry which is preliminary data.</text>
</comment>
<proteinExistence type="predicted"/>
<dbReference type="EMBL" id="SUNJ01003385">
    <property type="protein sequence ID" value="TPP65304.1"/>
    <property type="molecule type" value="Genomic_DNA"/>
</dbReference>
<dbReference type="AlphaFoldDB" id="A0A504YUX2"/>
<reference evidence="2 3" key="1">
    <citation type="submission" date="2019-04" db="EMBL/GenBank/DDBJ databases">
        <title>Annotation for the trematode Fasciola gigantica.</title>
        <authorList>
            <person name="Choi Y.-J."/>
        </authorList>
    </citation>
    <scope>NUCLEOTIDE SEQUENCE [LARGE SCALE GENOMIC DNA]</scope>
    <source>
        <strain evidence="2">Uganda_cow_1</strain>
    </source>
</reference>
<dbReference type="Proteomes" id="UP000316759">
    <property type="component" value="Unassembled WGS sequence"/>
</dbReference>
<name>A0A504YUX2_FASGI</name>
<organism evidence="2 3">
    <name type="scientific">Fasciola gigantica</name>
    <name type="common">Giant liver fluke</name>
    <dbReference type="NCBI Taxonomy" id="46835"/>
    <lineage>
        <taxon>Eukaryota</taxon>
        <taxon>Metazoa</taxon>
        <taxon>Spiralia</taxon>
        <taxon>Lophotrochozoa</taxon>
        <taxon>Platyhelminthes</taxon>
        <taxon>Trematoda</taxon>
        <taxon>Digenea</taxon>
        <taxon>Plagiorchiida</taxon>
        <taxon>Echinostomata</taxon>
        <taxon>Echinostomatoidea</taxon>
        <taxon>Fasciolidae</taxon>
        <taxon>Fasciola</taxon>
    </lineage>
</organism>
<evidence type="ECO:0000313" key="2">
    <source>
        <dbReference type="EMBL" id="TPP65304.1"/>
    </source>
</evidence>